<feature type="domain" description="Anti-sigma K factor RskA C-terminal" evidence="2">
    <location>
        <begin position="98"/>
        <end position="254"/>
    </location>
</feature>
<organism evidence="3 4">
    <name type="scientific">Aquimarina aggregata</name>
    <dbReference type="NCBI Taxonomy" id="1642818"/>
    <lineage>
        <taxon>Bacteria</taxon>
        <taxon>Pseudomonadati</taxon>
        <taxon>Bacteroidota</taxon>
        <taxon>Flavobacteriia</taxon>
        <taxon>Flavobacteriales</taxon>
        <taxon>Flavobacteriaceae</taxon>
        <taxon>Aquimarina</taxon>
    </lineage>
</organism>
<accession>A0A162XQ30</accession>
<feature type="transmembrane region" description="Helical" evidence="1">
    <location>
        <begin position="91"/>
        <end position="111"/>
    </location>
</feature>
<evidence type="ECO:0000256" key="1">
    <source>
        <dbReference type="SAM" id="Phobius"/>
    </source>
</evidence>
<dbReference type="AlphaFoldDB" id="A0A162XQ30"/>
<dbReference type="GO" id="GO:0016989">
    <property type="term" value="F:sigma factor antagonist activity"/>
    <property type="evidence" value="ECO:0007669"/>
    <property type="project" value="TreeGrafter"/>
</dbReference>
<keyword evidence="1" id="KW-0472">Membrane</keyword>
<keyword evidence="1" id="KW-0812">Transmembrane</keyword>
<dbReference type="EMBL" id="LQRT01000046">
    <property type="protein sequence ID" value="KZS38731.1"/>
    <property type="molecule type" value="Genomic_DNA"/>
</dbReference>
<dbReference type="Proteomes" id="UP000076715">
    <property type="component" value="Unassembled WGS sequence"/>
</dbReference>
<dbReference type="GO" id="GO:0006417">
    <property type="term" value="P:regulation of translation"/>
    <property type="evidence" value="ECO:0007669"/>
    <property type="project" value="TreeGrafter"/>
</dbReference>
<reference evidence="3 4" key="1">
    <citation type="submission" date="2016-01" db="EMBL/GenBank/DDBJ databases">
        <title>The draft genome sequence of Aquimarina sp. RZW4-3-2.</title>
        <authorList>
            <person name="Wang Y."/>
        </authorList>
    </citation>
    <scope>NUCLEOTIDE SEQUENCE [LARGE SCALE GENOMIC DNA]</scope>
    <source>
        <strain evidence="3 4">RZW4-3-2</strain>
    </source>
</reference>
<evidence type="ECO:0000313" key="3">
    <source>
        <dbReference type="EMBL" id="KZS38731.1"/>
    </source>
</evidence>
<evidence type="ECO:0000313" key="4">
    <source>
        <dbReference type="Proteomes" id="UP000076715"/>
    </source>
</evidence>
<dbReference type="OrthoDB" id="1420916at2"/>
<gene>
    <name evidence="3" type="ORF">AWE51_14180</name>
</gene>
<dbReference type="Pfam" id="PF10099">
    <property type="entry name" value="RskA_C"/>
    <property type="match status" value="1"/>
</dbReference>
<dbReference type="PANTHER" id="PTHR37461">
    <property type="entry name" value="ANTI-SIGMA-K FACTOR RSKA"/>
    <property type="match status" value="1"/>
</dbReference>
<dbReference type="InterPro" id="IPR018764">
    <property type="entry name" value="RskA_C"/>
</dbReference>
<dbReference type="GO" id="GO:0005886">
    <property type="term" value="C:plasma membrane"/>
    <property type="evidence" value="ECO:0007669"/>
    <property type="project" value="InterPro"/>
</dbReference>
<comment type="caution">
    <text evidence="3">The sequence shown here is derived from an EMBL/GenBank/DDBJ whole genome shotgun (WGS) entry which is preliminary data.</text>
</comment>
<name>A0A162XQ30_9FLAO</name>
<proteinExistence type="predicted"/>
<dbReference type="InterPro" id="IPR051474">
    <property type="entry name" value="Anti-sigma-K/W_factor"/>
</dbReference>
<sequence length="266" mass="29770">MDIKAYISSGILELYVYGSLSEKENEEVYKILQEYPEAVEEVERIEKTLQQLSSVMASPNVNSLYHKIESQLEESTDKNTVIPINRSSKNWAAYIGWAASVALLIGLFIQFNKNQKLQQQVVTNQIEQNLLEGKINVAEEDLSKVKSLLNVLRNKDIIQIPLKAQQVDPSAYAAVYWDKEKQVTYIDVAGLPTPPPGKVYQVWSLKLDPLTPTSLGVLNNFSEDDQKIFSLKNTNASEAFGITLEPEGGSESPTLEQLYTLGIIDS</sequence>
<dbReference type="PANTHER" id="PTHR37461:SF1">
    <property type="entry name" value="ANTI-SIGMA-K FACTOR RSKA"/>
    <property type="match status" value="1"/>
</dbReference>
<evidence type="ECO:0000259" key="2">
    <source>
        <dbReference type="Pfam" id="PF10099"/>
    </source>
</evidence>
<dbReference type="STRING" id="1642818.AWE51_14180"/>
<keyword evidence="1" id="KW-1133">Transmembrane helix</keyword>
<keyword evidence="4" id="KW-1185">Reference proteome</keyword>
<dbReference type="RefSeq" id="WP_066318405.1">
    <property type="nucleotide sequence ID" value="NZ_CANLSS010000004.1"/>
</dbReference>
<protein>
    <submittedName>
        <fullName evidence="3">Anti-sigma factor</fullName>
    </submittedName>
</protein>